<keyword evidence="3 6" id="KW-0812">Transmembrane</keyword>
<feature type="transmembrane region" description="Helical" evidence="6">
    <location>
        <begin position="90"/>
        <end position="112"/>
    </location>
</feature>
<name>A0A9C7US41_9RHOD</name>
<evidence type="ECO:0000313" key="9">
    <source>
        <dbReference type="Proteomes" id="UP001061958"/>
    </source>
</evidence>
<keyword evidence="4 6" id="KW-1133">Transmembrane helix</keyword>
<gene>
    <name evidence="7" type="ORF">GpartN1_g2616.t1</name>
    <name evidence="8" type="ORF">GpartN1_g4968.t1</name>
</gene>
<evidence type="ECO:0000256" key="4">
    <source>
        <dbReference type="ARBA" id="ARBA00022989"/>
    </source>
</evidence>
<comment type="subcellular location">
    <subcellularLocation>
        <location evidence="1">Membrane</location>
        <topology evidence="1">Multi-pass membrane protein</topology>
    </subcellularLocation>
</comment>
<dbReference type="Pfam" id="PF05216">
    <property type="entry name" value="UNC-50"/>
    <property type="match status" value="1"/>
</dbReference>
<evidence type="ECO:0000313" key="8">
    <source>
        <dbReference type="EMBL" id="GJQ13177.1"/>
    </source>
</evidence>
<sequence length="221" mass="26393">MNFSEYSRRLFRLGELDFDYAFWQVLNLCLSPSRVYRNTKYHRQTKNQWARDDPAFLLILIYLVVIVNLAYLVCFQIRGISLLGYLLKDVFSFIFIGCLVTFTFWFFCNYFLRLPGMAVETRVEWLYAFDVHCNSFLLFALVNYVFRYFLLPILYDKGPISLFFSNFIYFTSICSYVYITFLGYDILPFLRRTHYLLYLILPNAVLLISTCLSGVELWKPL</sequence>
<keyword evidence="9" id="KW-1185">Reference proteome</keyword>
<accession>A0A9C7US41</accession>
<evidence type="ECO:0000256" key="5">
    <source>
        <dbReference type="ARBA" id="ARBA00023136"/>
    </source>
</evidence>
<feature type="transmembrane region" description="Helical" evidence="6">
    <location>
        <begin position="124"/>
        <end position="146"/>
    </location>
</feature>
<proteinExistence type="inferred from homology"/>
<dbReference type="PANTHER" id="PTHR12841:SF6">
    <property type="entry name" value="PROTEIN UNC-50 HOMOLOG"/>
    <property type="match status" value="1"/>
</dbReference>
<feature type="transmembrane region" description="Helical" evidence="6">
    <location>
        <begin position="20"/>
        <end position="36"/>
    </location>
</feature>
<dbReference type="Proteomes" id="UP001061958">
    <property type="component" value="Unassembled WGS sequence"/>
</dbReference>
<evidence type="ECO:0008006" key="10">
    <source>
        <dbReference type="Google" id="ProtNLM"/>
    </source>
</evidence>
<feature type="transmembrane region" description="Helical" evidence="6">
    <location>
        <begin position="166"/>
        <end position="184"/>
    </location>
</feature>
<dbReference type="EMBL" id="BQMJ01000041">
    <property type="protein sequence ID" value="GJQ13177.1"/>
    <property type="molecule type" value="Genomic_DNA"/>
</dbReference>
<feature type="transmembrane region" description="Helical" evidence="6">
    <location>
        <begin position="196"/>
        <end position="215"/>
    </location>
</feature>
<organism evidence="8 9">
    <name type="scientific">Galdieria partita</name>
    <dbReference type="NCBI Taxonomy" id="83374"/>
    <lineage>
        <taxon>Eukaryota</taxon>
        <taxon>Rhodophyta</taxon>
        <taxon>Bangiophyceae</taxon>
        <taxon>Galdieriales</taxon>
        <taxon>Galdieriaceae</taxon>
        <taxon>Galdieria</taxon>
    </lineage>
</organism>
<comment type="caution">
    <text evidence="8">The sequence shown here is derived from an EMBL/GenBank/DDBJ whole genome shotgun (WGS) entry which is preliminary data.</text>
</comment>
<dbReference type="EMBL" id="BQMJ01000018">
    <property type="protein sequence ID" value="GJQ10825.1"/>
    <property type="molecule type" value="Genomic_DNA"/>
</dbReference>
<comment type="similarity">
    <text evidence="2">Belongs to the unc-50 family.</text>
</comment>
<dbReference type="PANTHER" id="PTHR12841">
    <property type="entry name" value="PROTEIN UNC-50 HOMOLOG"/>
    <property type="match status" value="1"/>
</dbReference>
<dbReference type="OrthoDB" id="10027013at2759"/>
<evidence type="ECO:0000256" key="3">
    <source>
        <dbReference type="ARBA" id="ARBA00022692"/>
    </source>
</evidence>
<evidence type="ECO:0000256" key="2">
    <source>
        <dbReference type="ARBA" id="ARBA00006293"/>
    </source>
</evidence>
<reference evidence="8" key="1">
    <citation type="journal article" date="2022" name="Proc. Natl. Acad. Sci. U.S.A.">
        <title>Life cycle and functional genomics of the unicellular red alga Galdieria for elucidating algal and plant evolution and industrial use.</title>
        <authorList>
            <person name="Hirooka S."/>
            <person name="Itabashi T."/>
            <person name="Ichinose T.M."/>
            <person name="Onuma R."/>
            <person name="Fujiwara T."/>
            <person name="Yamashita S."/>
            <person name="Jong L.W."/>
            <person name="Tomita R."/>
            <person name="Iwane A.H."/>
            <person name="Miyagishima S.Y."/>
        </authorList>
    </citation>
    <scope>NUCLEOTIDE SEQUENCE</scope>
    <source>
        <strain evidence="8">NBRC 102759</strain>
    </source>
</reference>
<dbReference type="AlphaFoldDB" id="A0A9C7US41"/>
<keyword evidence="5 6" id="KW-0472">Membrane</keyword>
<reference evidence="8" key="2">
    <citation type="submission" date="2022-01" db="EMBL/GenBank/DDBJ databases">
        <authorList>
            <person name="Hirooka S."/>
            <person name="Miyagishima S.Y."/>
        </authorList>
    </citation>
    <scope>NUCLEOTIDE SEQUENCE</scope>
    <source>
        <strain evidence="8">NBRC 102759</strain>
    </source>
</reference>
<feature type="transmembrane region" description="Helical" evidence="6">
    <location>
        <begin position="56"/>
        <end position="78"/>
    </location>
</feature>
<dbReference type="GO" id="GO:0000139">
    <property type="term" value="C:Golgi membrane"/>
    <property type="evidence" value="ECO:0007669"/>
    <property type="project" value="TreeGrafter"/>
</dbReference>
<dbReference type="InterPro" id="IPR007881">
    <property type="entry name" value="UNC-50"/>
</dbReference>
<protein>
    <recommendedName>
        <fullName evidence="10">UNC-50 family protein</fullName>
    </recommendedName>
</protein>
<evidence type="ECO:0000313" key="7">
    <source>
        <dbReference type="EMBL" id="GJQ10825.1"/>
    </source>
</evidence>
<evidence type="ECO:0000256" key="6">
    <source>
        <dbReference type="SAM" id="Phobius"/>
    </source>
</evidence>
<evidence type="ECO:0000256" key="1">
    <source>
        <dbReference type="ARBA" id="ARBA00004141"/>
    </source>
</evidence>